<accession>A0A1E3T2U8</accession>
<protein>
    <submittedName>
        <fullName evidence="4">2-dehydropantoate 2-reductase</fullName>
    </submittedName>
</protein>
<dbReference type="Proteomes" id="UP000094224">
    <property type="component" value="Unassembled WGS sequence"/>
</dbReference>
<proteinExistence type="predicted"/>
<feature type="region of interest" description="Disordered" evidence="1">
    <location>
        <begin position="268"/>
        <end position="293"/>
    </location>
</feature>
<dbReference type="InterPro" id="IPR013332">
    <property type="entry name" value="KPR_N"/>
</dbReference>
<dbReference type="Gene3D" id="1.10.1040.10">
    <property type="entry name" value="N-(1-d-carboxylethyl)-l-norvaline Dehydrogenase, domain 2"/>
    <property type="match status" value="1"/>
</dbReference>
<organism evidence="4 5">
    <name type="scientific">Mycobacterium sherrisii</name>
    <dbReference type="NCBI Taxonomy" id="243061"/>
    <lineage>
        <taxon>Bacteria</taxon>
        <taxon>Bacillati</taxon>
        <taxon>Actinomycetota</taxon>
        <taxon>Actinomycetes</taxon>
        <taxon>Mycobacteriales</taxon>
        <taxon>Mycobacteriaceae</taxon>
        <taxon>Mycobacterium</taxon>
        <taxon>Mycobacterium simiae complex</taxon>
    </lineage>
</organism>
<dbReference type="STRING" id="243061.AWC25_23280"/>
<dbReference type="InterPro" id="IPR036291">
    <property type="entry name" value="NAD(P)-bd_dom_sf"/>
</dbReference>
<evidence type="ECO:0000259" key="3">
    <source>
        <dbReference type="Pfam" id="PF08546"/>
    </source>
</evidence>
<dbReference type="Gene3D" id="3.40.50.720">
    <property type="entry name" value="NAD(P)-binding Rossmann-like Domain"/>
    <property type="match status" value="1"/>
</dbReference>
<feature type="compositionally biased region" description="Polar residues" evidence="1">
    <location>
        <begin position="281"/>
        <end position="293"/>
    </location>
</feature>
<comment type="caution">
    <text evidence="4">The sequence shown here is derived from an EMBL/GenBank/DDBJ whole genome shotgun (WGS) entry which is preliminary data.</text>
</comment>
<dbReference type="SUPFAM" id="SSF48179">
    <property type="entry name" value="6-phosphogluconate dehydrogenase C-terminal domain-like"/>
    <property type="match status" value="1"/>
</dbReference>
<gene>
    <name evidence="4" type="ORF">BHQ21_05700</name>
</gene>
<keyword evidence="5" id="KW-1185">Reference proteome</keyword>
<dbReference type="SUPFAM" id="SSF51735">
    <property type="entry name" value="NAD(P)-binding Rossmann-fold domains"/>
    <property type="match status" value="1"/>
</dbReference>
<dbReference type="EMBL" id="MIHC01000007">
    <property type="protein sequence ID" value="ODR08677.1"/>
    <property type="molecule type" value="Genomic_DNA"/>
</dbReference>
<dbReference type="InterPro" id="IPR013752">
    <property type="entry name" value="KPA_reductase"/>
</dbReference>
<reference evidence="5" key="1">
    <citation type="submission" date="2016-09" db="EMBL/GenBank/DDBJ databases">
        <authorList>
            <person name="Greninger A.L."/>
            <person name="Jerome K.R."/>
            <person name="Mcnair B."/>
            <person name="Wallis C."/>
            <person name="Fang F."/>
        </authorList>
    </citation>
    <scope>NUCLEOTIDE SEQUENCE [LARGE SCALE GENOMIC DNA]</scope>
    <source>
        <strain evidence="5">BC1_M4</strain>
    </source>
</reference>
<feature type="domain" description="Ketopantoate reductase N-terminal" evidence="2">
    <location>
        <begin position="19"/>
        <end position="166"/>
    </location>
</feature>
<evidence type="ECO:0000313" key="4">
    <source>
        <dbReference type="EMBL" id="ODR08677.1"/>
    </source>
</evidence>
<evidence type="ECO:0000313" key="5">
    <source>
        <dbReference type="Proteomes" id="UP000094224"/>
    </source>
</evidence>
<dbReference type="Pfam" id="PF08546">
    <property type="entry name" value="ApbA_C"/>
    <property type="match status" value="1"/>
</dbReference>
<dbReference type="AlphaFoldDB" id="A0A1E3T2U8"/>
<dbReference type="InterPro" id="IPR008927">
    <property type="entry name" value="6-PGluconate_DH-like_C_sf"/>
</dbReference>
<dbReference type="Pfam" id="PF02558">
    <property type="entry name" value="ApbA"/>
    <property type="match status" value="1"/>
</dbReference>
<evidence type="ECO:0000256" key="1">
    <source>
        <dbReference type="SAM" id="MobiDB-lite"/>
    </source>
</evidence>
<feature type="domain" description="Ketopantoate reductase C-terminal" evidence="3">
    <location>
        <begin position="220"/>
        <end position="330"/>
    </location>
</feature>
<name>A0A1E3T2U8_9MYCO</name>
<sequence>MRSDRGREHLAARDERRYVIVGAGAIGGTVGGVLTRAGVPAVLVARGRHAEVLASDGITLQTPDGTYQSAVAAAARPEDVRLDERDVLVFATKTQQLDAALQDWVDRPVHGPSGVVGTAGDRLPAMTATNGVAAEDKALRYFRRVYGVCVWLPAVHLEPGRVIVRSWPVVGQFHIARWPAALRTPEDNELLAALARTWSPAGVLVRTPDDVAPWKYNKLLSNLGNAVGALTADDAGDVVAGVRREGEEILRRAGIEFTSFEVSTAARADGPTIRPVPGSDNGPSNSTWQSLSRQTGNLETDFLNGEIVCIAHRHGLTAPVNAALARAARATVRDGRGPGRYTAAELADLLGVNEVSASRS</sequence>
<dbReference type="InterPro" id="IPR013328">
    <property type="entry name" value="6PGD_dom2"/>
</dbReference>
<evidence type="ECO:0000259" key="2">
    <source>
        <dbReference type="Pfam" id="PF02558"/>
    </source>
</evidence>